<protein>
    <recommendedName>
        <fullName evidence="3">HEAT repeat domain-containing protein</fullName>
    </recommendedName>
</protein>
<gene>
    <name evidence="1" type="ORF">ACH4OY_30345</name>
</gene>
<proteinExistence type="predicted"/>
<name>A0ABW7SWV9_9ACTN</name>
<comment type="caution">
    <text evidence="1">The sequence shown here is derived from an EMBL/GenBank/DDBJ whole genome shotgun (WGS) entry which is preliminary data.</text>
</comment>
<dbReference type="RefSeq" id="WP_396685525.1">
    <property type="nucleotide sequence ID" value="NZ_JBIRPU010000038.1"/>
</dbReference>
<sequence length="194" mass="21182">MAEIRLVPRDPKPSDTLSRLAKRHGWKIDKKFTRAARWEESPEYFWRVEGGSTAKLVQSAALNRCYVVVAGAEADTLAAVVQDAIPTFAPAEILDRLSVACSAADRIAALHLVAAAAVPHYDQTIYTAVHAGLEDPNSLIQLAALAAAFYCRWQQFEPLIERMTTSPHAGGNVKEIASNLLGLTHWDRGSKPHG</sequence>
<evidence type="ECO:0008006" key="3">
    <source>
        <dbReference type="Google" id="ProtNLM"/>
    </source>
</evidence>
<keyword evidence="2" id="KW-1185">Reference proteome</keyword>
<dbReference type="Proteomes" id="UP001611075">
    <property type="component" value="Unassembled WGS sequence"/>
</dbReference>
<accession>A0ABW7SWV9</accession>
<reference evidence="1 2" key="1">
    <citation type="submission" date="2024-10" db="EMBL/GenBank/DDBJ databases">
        <title>The Natural Products Discovery Center: Release of the First 8490 Sequenced Strains for Exploring Actinobacteria Biosynthetic Diversity.</title>
        <authorList>
            <person name="Kalkreuter E."/>
            <person name="Kautsar S.A."/>
            <person name="Yang D."/>
            <person name="Bader C.D."/>
            <person name="Teijaro C.N."/>
            <person name="Fluegel L."/>
            <person name="Davis C.M."/>
            <person name="Simpson J.R."/>
            <person name="Lauterbach L."/>
            <person name="Steele A.D."/>
            <person name="Gui C."/>
            <person name="Meng S."/>
            <person name="Li G."/>
            <person name="Viehrig K."/>
            <person name="Ye F."/>
            <person name="Su P."/>
            <person name="Kiefer A.F."/>
            <person name="Nichols A."/>
            <person name="Cepeda A.J."/>
            <person name="Yan W."/>
            <person name="Fan B."/>
            <person name="Jiang Y."/>
            <person name="Adhikari A."/>
            <person name="Zheng C.-J."/>
            <person name="Schuster L."/>
            <person name="Cowan T.M."/>
            <person name="Smanski M.J."/>
            <person name="Chevrette M.G."/>
            <person name="De Carvalho L.P.S."/>
            <person name="Shen B."/>
        </authorList>
    </citation>
    <scope>NUCLEOTIDE SEQUENCE [LARGE SCALE GENOMIC DNA]</scope>
    <source>
        <strain evidence="1 2">NPDC021253</strain>
    </source>
</reference>
<organism evidence="1 2">
    <name type="scientific">Micromonospora rubida</name>
    <dbReference type="NCBI Taxonomy" id="2697657"/>
    <lineage>
        <taxon>Bacteria</taxon>
        <taxon>Bacillati</taxon>
        <taxon>Actinomycetota</taxon>
        <taxon>Actinomycetes</taxon>
        <taxon>Micromonosporales</taxon>
        <taxon>Micromonosporaceae</taxon>
        <taxon>Micromonospora</taxon>
    </lineage>
</organism>
<evidence type="ECO:0000313" key="1">
    <source>
        <dbReference type="EMBL" id="MFI0796951.1"/>
    </source>
</evidence>
<dbReference type="EMBL" id="JBIRPU010000038">
    <property type="protein sequence ID" value="MFI0796951.1"/>
    <property type="molecule type" value="Genomic_DNA"/>
</dbReference>
<evidence type="ECO:0000313" key="2">
    <source>
        <dbReference type="Proteomes" id="UP001611075"/>
    </source>
</evidence>